<dbReference type="InterPro" id="IPR005474">
    <property type="entry name" value="Transketolase_N"/>
</dbReference>
<sequence length="289" mass="32106">MTSAPDFLRLQKIAYQLRQQALTMIYQAQSGHPASSLGLAELFAFLYFAGGLRYDPQRPDWEKRNPLFVSNGHISALLYATLAKAGFFPESELAGFRQLESRLQGHPHFLPQGSEKLPGVENSSGPLGQGLSQAAGYALALKMAGKKPQVFCLMSDGEQQEGQIWEAYQFILAHKLTNIVGIIDQNNIQISGKISEIYPAGKLKLQLLGFGFKVFECDGNNLKELAKTFTEVKEHHEQNSIILLKTVPGKGVAFMENDPQWHGKAPSESEYHQAMRELAIKEKNVSRDS</sequence>
<evidence type="ECO:0000256" key="1">
    <source>
        <dbReference type="ARBA" id="ARBA00001964"/>
    </source>
</evidence>
<dbReference type="SUPFAM" id="SSF52518">
    <property type="entry name" value="Thiamin diphosphate-binding fold (THDP-binding)"/>
    <property type="match status" value="1"/>
</dbReference>
<comment type="cofactor">
    <cofactor evidence="1">
        <name>thiamine diphosphate</name>
        <dbReference type="ChEBI" id="CHEBI:58937"/>
    </cofactor>
</comment>
<keyword evidence="5" id="KW-0786">Thiamine pyrophosphate</keyword>
<dbReference type="InterPro" id="IPR029061">
    <property type="entry name" value="THDP-binding"/>
</dbReference>
<evidence type="ECO:0000259" key="6">
    <source>
        <dbReference type="Pfam" id="PF00456"/>
    </source>
</evidence>
<evidence type="ECO:0000256" key="3">
    <source>
        <dbReference type="ARBA" id="ARBA00022679"/>
    </source>
</evidence>
<accession>A0A645C092</accession>
<evidence type="ECO:0000256" key="5">
    <source>
        <dbReference type="ARBA" id="ARBA00023052"/>
    </source>
</evidence>
<dbReference type="InterPro" id="IPR049557">
    <property type="entry name" value="Transketolase_CS"/>
</dbReference>
<dbReference type="PANTHER" id="PTHR47514:SF1">
    <property type="entry name" value="TRANSKETOLASE N-TERMINAL SECTION-RELATED"/>
    <property type="match status" value="1"/>
</dbReference>
<gene>
    <name evidence="7" type="primary">cbbT_18</name>
    <name evidence="7" type="ORF">SDC9_115677</name>
</gene>
<evidence type="ECO:0000256" key="4">
    <source>
        <dbReference type="ARBA" id="ARBA00022723"/>
    </source>
</evidence>
<dbReference type="GO" id="GO:0004802">
    <property type="term" value="F:transketolase activity"/>
    <property type="evidence" value="ECO:0007669"/>
    <property type="project" value="UniProtKB-EC"/>
</dbReference>
<keyword evidence="4" id="KW-0479">Metal-binding</keyword>
<protein>
    <submittedName>
        <fullName evidence="7">Transketolase 2</fullName>
        <ecNumber evidence="7">2.2.1.1</ecNumber>
    </submittedName>
</protein>
<evidence type="ECO:0000313" key="7">
    <source>
        <dbReference type="EMBL" id="MPM68743.1"/>
    </source>
</evidence>
<name>A0A645C092_9ZZZZ</name>
<dbReference type="CDD" id="cd02012">
    <property type="entry name" value="TPP_TK"/>
    <property type="match status" value="1"/>
</dbReference>
<keyword evidence="3 7" id="KW-0808">Transferase</keyword>
<dbReference type="GO" id="GO:0046872">
    <property type="term" value="F:metal ion binding"/>
    <property type="evidence" value="ECO:0007669"/>
    <property type="project" value="UniProtKB-KW"/>
</dbReference>
<dbReference type="Pfam" id="PF00456">
    <property type="entry name" value="Transketolase_N"/>
    <property type="match status" value="1"/>
</dbReference>
<reference evidence="7" key="1">
    <citation type="submission" date="2019-08" db="EMBL/GenBank/DDBJ databases">
        <authorList>
            <person name="Kucharzyk K."/>
            <person name="Murdoch R.W."/>
            <person name="Higgins S."/>
            <person name="Loffler F."/>
        </authorList>
    </citation>
    <scope>NUCLEOTIDE SEQUENCE</scope>
</reference>
<comment type="caution">
    <text evidence="7">The sequence shown here is derived from an EMBL/GenBank/DDBJ whole genome shotgun (WGS) entry which is preliminary data.</text>
</comment>
<feature type="domain" description="Transketolase N-terminal" evidence="6">
    <location>
        <begin position="12"/>
        <end position="281"/>
    </location>
</feature>
<proteinExistence type="inferred from homology"/>
<organism evidence="7">
    <name type="scientific">bioreactor metagenome</name>
    <dbReference type="NCBI Taxonomy" id="1076179"/>
    <lineage>
        <taxon>unclassified sequences</taxon>
        <taxon>metagenomes</taxon>
        <taxon>ecological metagenomes</taxon>
    </lineage>
</organism>
<dbReference type="EMBL" id="VSSQ01022434">
    <property type="protein sequence ID" value="MPM68743.1"/>
    <property type="molecule type" value="Genomic_DNA"/>
</dbReference>
<comment type="similarity">
    <text evidence="2">Belongs to the transketolase family.</text>
</comment>
<dbReference type="EC" id="2.2.1.1" evidence="7"/>
<dbReference type="PROSITE" id="PS00801">
    <property type="entry name" value="TRANSKETOLASE_1"/>
    <property type="match status" value="1"/>
</dbReference>
<dbReference type="PANTHER" id="PTHR47514">
    <property type="entry name" value="TRANSKETOLASE N-TERMINAL SECTION-RELATED"/>
    <property type="match status" value="1"/>
</dbReference>
<dbReference type="AlphaFoldDB" id="A0A645C092"/>
<evidence type="ECO:0000256" key="2">
    <source>
        <dbReference type="ARBA" id="ARBA00007131"/>
    </source>
</evidence>
<dbReference type="Gene3D" id="3.40.50.970">
    <property type="match status" value="1"/>
</dbReference>